<reference evidence="3" key="2">
    <citation type="submission" date="2013-03" db="EMBL/GenBank/DDBJ databases">
        <authorList>
            <person name="Abbott J."/>
        </authorList>
    </citation>
    <scope>NUCLEOTIDE SEQUENCE</scope>
    <source>
        <strain evidence="3">DH14</strain>
    </source>
</reference>
<sequence>MKVNNCVFALSFFSFSVMAMKSEGKHNVPMESLGCLSDLGIDIHQNQIIAKKVFDQLSEEEMELFLHNKHAEKYQAHKIEITKTKKSSELYDWPVSWSNDFSDANRMNQRAIKQRISNVKNLPISDEKYLVLEYLKKDKFIELKDVAQVTSNSYKLYFRSKVAKIRGAKIYHHRSQACAANFRNVKSF</sequence>
<organism evidence="3 4">
    <name type="scientific">Blumeria graminis f. sp. hordei (strain DH14)</name>
    <name type="common">Barley powdery mildew</name>
    <name type="synonym">Oidium monilioides f. sp. hordei</name>
    <dbReference type="NCBI Taxonomy" id="546991"/>
    <lineage>
        <taxon>Eukaryota</taxon>
        <taxon>Fungi</taxon>
        <taxon>Dikarya</taxon>
        <taxon>Ascomycota</taxon>
        <taxon>Pezizomycotina</taxon>
        <taxon>Leotiomycetes</taxon>
        <taxon>Erysiphales</taxon>
        <taxon>Erysiphaceae</taxon>
        <taxon>Blumeria</taxon>
        <taxon>Blumeria hordei</taxon>
    </lineage>
</organism>
<evidence type="ECO:0000313" key="4">
    <source>
        <dbReference type="Proteomes" id="UP000015441"/>
    </source>
</evidence>
<feature type="signal peptide" evidence="1">
    <location>
        <begin position="1"/>
        <end position="24"/>
    </location>
</feature>
<evidence type="ECO:0000313" key="2">
    <source>
        <dbReference type="EMBL" id="CCU82628.1"/>
    </source>
</evidence>
<accession>N1JK22</accession>
<dbReference type="EMBL" id="CAUH01006712">
    <property type="protein sequence ID" value="CCU82628.1"/>
    <property type="molecule type" value="Genomic_DNA"/>
</dbReference>
<dbReference type="EMBL" id="CAUH01006712">
    <property type="protein sequence ID" value="CCU82632.1"/>
    <property type="molecule type" value="Genomic_DNA"/>
</dbReference>
<feature type="chain" id="PRO_5007694694" evidence="1">
    <location>
        <begin position="25"/>
        <end position="188"/>
    </location>
</feature>
<dbReference type="HOGENOM" id="CLU_1440820_0_0_1"/>
<keyword evidence="1" id="KW-0732">Signal</keyword>
<reference evidence="3 4" key="1">
    <citation type="journal article" date="2010" name="Science">
        <title>Genome expansion and gene loss in powdery mildew fungi reveal tradeoffs in extreme parasitism.</title>
        <authorList>
            <person name="Spanu P.D."/>
            <person name="Abbott J.C."/>
            <person name="Amselem J."/>
            <person name="Burgis T.A."/>
            <person name="Soanes D.M."/>
            <person name="Stueber K."/>
            <person name="Ver Loren van Themaat E."/>
            <person name="Brown J.K.M."/>
            <person name="Butcher S.A."/>
            <person name="Gurr S.J."/>
            <person name="Lebrun M.-H."/>
            <person name="Ridout C.J."/>
            <person name="Schulze-Lefert P."/>
            <person name="Talbot N.J."/>
            <person name="Ahmadinejad N."/>
            <person name="Ametz C."/>
            <person name="Barton G.R."/>
            <person name="Benjdia M."/>
            <person name="Bidzinski P."/>
            <person name="Bindschedler L.V."/>
            <person name="Both M."/>
            <person name="Brewer M.T."/>
            <person name="Cadle-Davidson L."/>
            <person name="Cadle-Davidson M.M."/>
            <person name="Collemare J."/>
            <person name="Cramer R."/>
            <person name="Frenkel O."/>
            <person name="Godfrey D."/>
            <person name="Harriman J."/>
            <person name="Hoede C."/>
            <person name="King B.C."/>
            <person name="Klages S."/>
            <person name="Kleemann J."/>
            <person name="Knoll D."/>
            <person name="Koti P.S."/>
            <person name="Kreplak J."/>
            <person name="Lopez-Ruiz F.J."/>
            <person name="Lu X."/>
            <person name="Maekawa T."/>
            <person name="Mahanil S."/>
            <person name="Micali C."/>
            <person name="Milgroom M.G."/>
            <person name="Montana G."/>
            <person name="Noir S."/>
            <person name="O'Connell R.J."/>
            <person name="Oberhaensli S."/>
            <person name="Parlange F."/>
            <person name="Pedersen C."/>
            <person name="Quesneville H."/>
            <person name="Reinhardt R."/>
            <person name="Rott M."/>
            <person name="Sacristan S."/>
            <person name="Schmidt S.M."/>
            <person name="Schoen M."/>
            <person name="Skamnioti P."/>
            <person name="Sommer H."/>
            <person name="Stephens A."/>
            <person name="Takahara H."/>
            <person name="Thordal-Christensen H."/>
            <person name="Vigouroux M."/>
            <person name="Wessling R."/>
            <person name="Wicker T."/>
            <person name="Panstruga R."/>
        </authorList>
    </citation>
    <scope>NUCLEOTIDE SEQUENCE [LARGE SCALE GENOMIC DNA]</scope>
    <source>
        <strain evidence="3">DH14</strain>
    </source>
</reference>
<keyword evidence="4" id="KW-1185">Reference proteome</keyword>
<proteinExistence type="predicted"/>
<dbReference type="InParanoid" id="N1JK22"/>
<evidence type="ECO:0000313" key="3">
    <source>
        <dbReference type="EMBL" id="CCU82632.1"/>
    </source>
</evidence>
<dbReference type="Proteomes" id="UP000015441">
    <property type="component" value="Unassembled WGS sequence"/>
</dbReference>
<comment type="caution">
    <text evidence="3">The sequence shown here is derived from an EMBL/GenBank/DDBJ whole genome shotgun (WGS) entry which is preliminary data.</text>
</comment>
<name>N1JK22_BLUG1</name>
<protein>
    <submittedName>
        <fullName evidence="2">CSEP0472 putative effector protein</fullName>
    </submittedName>
    <submittedName>
        <fullName evidence="3">CSEP0473 putative effector protein</fullName>
    </submittedName>
</protein>
<gene>
    <name evidence="2" type="ORF">BGHDH14_bghG006712000001001</name>
    <name evidence="3" type="ORF">BGHDH14_bghG006712000002001</name>
</gene>
<evidence type="ECO:0000256" key="1">
    <source>
        <dbReference type="SAM" id="SignalP"/>
    </source>
</evidence>
<dbReference type="AlphaFoldDB" id="N1JK22"/>